<accession>A0A0A0EI45</accession>
<comment type="caution">
    <text evidence="1">The sequence shown here is derived from an EMBL/GenBank/DDBJ whole genome shotgun (WGS) entry which is preliminary data.</text>
</comment>
<protein>
    <submittedName>
        <fullName evidence="1">Uncharacterized protein</fullName>
    </submittedName>
</protein>
<dbReference type="Proteomes" id="UP000030004">
    <property type="component" value="Unassembled WGS sequence"/>
</dbReference>
<dbReference type="EMBL" id="AQQX01000002">
    <property type="protein sequence ID" value="KGM49773.1"/>
    <property type="molecule type" value="Genomic_DNA"/>
</dbReference>
<sequence>MKRVLLDCQTLHVTVKTLSLAAMAWVFQNSMKQKSKPQDWIAKEIAGSKRNSLSGPQRNPKT</sequence>
<dbReference type="AlphaFoldDB" id="A0A0A0EI45"/>
<evidence type="ECO:0000313" key="1">
    <source>
        <dbReference type="EMBL" id="KGM49773.1"/>
    </source>
</evidence>
<keyword evidence="2" id="KW-1185">Reference proteome</keyword>
<evidence type="ECO:0000313" key="2">
    <source>
        <dbReference type="Proteomes" id="UP000030004"/>
    </source>
</evidence>
<gene>
    <name evidence="1" type="ORF">ATO9_07110</name>
</gene>
<reference evidence="1 2" key="1">
    <citation type="journal article" date="2015" name="Antonie Van Leeuwenhoek">
        <title>Pseudooceanicola atlanticus gen. nov. sp. nov., isolated from surface seawater of the Atlantic Ocean and reclassification of Oceanicola batsensis, Oceanicola marinus, Oceanicola nitratireducens, Oceanicola nanhaiensis, Oceanicola antarcticus and Oceanicola flagellatus, as Pseudooceanicola batsensis comb. nov., Pseudooceanicola marinus comb. nov., Pseudooceanicola nitratireducens comb. nov., Pseudooceanicola nanhaiensis comb. nov., Pseudooceanicola antarcticus comb. nov., and Pseudooceanicola flagellatus comb. nov.</title>
        <authorList>
            <person name="Lai Q."/>
            <person name="Li G."/>
            <person name="Liu X."/>
            <person name="Du Y."/>
            <person name="Sun F."/>
            <person name="Shao Z."/>
        </authorList>
    </citation>
    <scope>NUCLEOTIDE SEQUENCE [LARGE SCALE GENOMIC DNA]</scope>
    <source>
        <strain evidence="1 2">22II-s11g</strain>
    </source>
</reference>
<proteinExistence type="predicted"/>
<name>A0A0A0EI45_9RHOB</name>
<organism evidence="1 2">
    <name type="scientific">Pseudooceanicola atlanticus</name>
    <dbReference type="NCBI Taxonomy" id="1461694"/>
    <lineage>
        <taxon>Bacteria</taxon>
        <taxon>Pseudomonadati</taxon>
        <taxon>Pseudomonadota</taxon>
        <taxon>Alphaproteobacteria</taxon>
        <taxon>Rhodobacterales</taxon>
        <taxon>Paracoccaceae</taxon>
        <taxon>Pseudooceanicola</taxon>
    </lineage>
</organism>